<protein>
    <submittedName>
        <fullName evidence="4">CAAX amino terminal protease self-immunity</fullName>
    </submittedName>
</protein>
<keyword evidence="2" id="KW-0812">Transmembrane</keyword>
<feature type="transmembrane region" description="Helical" evidence="2">
    <location>
        <begin position="158"/>
        <end position="175"/>
    </location>
</feature>
<feature type="transmembrane region" description="Helical" evidence="2">
    <location>
        <begin position="134"/>
        <end position="151"/>
    </location>
</feature>
<evidence type="ECO:0000313" key="5">
    <source>
        <dbReference type="Proteomes" id="UP000317648"/>
    </source>
</evidence>
<dbReference type="GO" id="GO:0080120">
    <property type="term" value="P:CAAX-box protein maturation"/>
    <property type="evidence" value="ECO:0007669"/>
    <property type="project" value="UniProtKB-ARBA"/>
</dbReference>
<gene>
    <name evidence="4" type="ORF">Pla8534_29490</name>
</gene>
<feature type="transmembrane region" description="Helical" evidence="2">
    <location>
        <begin position="181"/>
        <end position="199"/>
    </location>
</feature>
<dbReference type="GO" id="GO:0006508">
    <property type="term" value="P:proteolysis"/>
    <property type="evidence" value="ECO:0007669"/>
    <property type="project" value="UniProtKB-KW"/>
</dbReference>
<dbReference type="Proteomes" id="UP000317648">
    <property type="component" value="Chromosome"/>
</dbReference>
<reference evidence="4 5" key="1">
    <citation type="submission" date="2019-02" db="EMBL/GenBank/DDBJ databases">
        <title>Deep-cultivation of Planctomycetes and their phenomic and genomic characterization uncovers novel biology.</title>
        <authorList>
            <person name="Wiegand S."/>
            <person name="Jogler M."/>
            <person name="Boedeker C."/>
            <person name="Pinto D."/>
            <person name="Vollmers J."/>
            <person name="Rivas-Marin E."/>
            <person name="Kohn T."/>
            <person name="Peeters S.H."/>
            <person name="Heuer A."/>
            <person name="Rast P."/>
            <person name="Oberbeckmann S."/>
            <person name="Bunk B."/>
            <person name="Jeske O."/>
            <person name="Meyerdierks A."/>
            <person name="Storesund J.E."/>
            <person name="Kallscheuer N."/>
            <person name="Luecker S."/>
            <person name="Lage O.M."/>
            <person name="Pohl T."/>
            <person name="Merkel B.J."/>
            <person name="Hornburger P."/>
            <person name="Mueller R.-W."/>
            <person name="Bruemmer F."/>
            <person name="Labrenz M."/>
            <person name="Spormann A.M."/>
            <person name="Op den Camp H."/>
            <person name="Overmann J."/>
            <person name="Amann R."/>
            <person name="Jetten M.S.M."/>
            <person name="Mascher T."/>
            <person name="Medema M.H."/>
            <person name="Devos D.P."/>
            <person name="Kaster A.-K."/>
            <person name="Ovreas L."/>
            <person name="Rohde M."/>
            <person name="Galperin M.Y."/>
            <person name="Jogler C."/>
        </authorList>
    </citation>
    <scope>NUCLEOTIDE SEQUENCE [LARGE SCALE GENOMIC DNA]</scope>
    <source>
        <strain evidence="4 5">Pla85_3_4</strain>
    </source>
</reference>
<dbReference type="KEGG" id="lcre:Pla8534_29490"/>
<keyword evidence="2" id="KW-0472">Membrane</keyword>
<dbReference type="GO" id="GO:0004175">
    <property type="term" value="F:endopeptidase activity"/>
    <property type="evidence" value="ECO:0007669"/>
    <property type="project" value="UniProtKB-ARBA"/>
</dbReference>
<feature type="compositionally biased region" description="Low complexity" evidence="1">
    <location>
        <begin position="241"/>
        <end position="251"/>
    </location>
</feature>
<accession>A0A518DTG7</accession>
<evidence type="ECO:0000256" key="1">
    <source>
        <dbReference type="SAM" id="MobiDB-lite"/>
    </source>
</evidence>
<name>A0A518DTG7_9BACT</name>
<dbReference type="AlphaFoldDB" id="A0A518DTG7"/>
<dbReference type="EMBL" id="CP036433">
    <property type="protein sequence ID" value="QDU95137.1"/>
    <property type="molecule type" value="Genomic_DNA"/>
</dbReference>
<dbReference type="OrthoDB" id="118729at2"/>
<dbReference type="InterPro" id="IPR003675">
    <property type="entry name" value="Rce1/LyrA-like_dom"/>
</dbReference>
<keyword evidence="5" id="KW-1185">Reference proteome</keyword>
<dbReference type="PANTHER" id="PTHR43592:SF15">
    <property type="entry name" value="CAAX AMINO TERMINAL PROTEASE FAMILY PROTEIN"/>
    <property type="match status" value="1"/>
</dbReference>
<keyword evidence="2" id="KW-1133">Transmembrane helix</keyword>
<evidence type="ECO:0000259" key="3">
    <source>
        <dbReference type="Pfam" id="PF02517"/>
    </source>
</evidence>
<evidence type="ECO:0000313" key="4">
    <source>
        <dbReference type="EMBL" id="QDU95137.1"/>
    </source>
</evidence>
<keyword evidence="4" id="KW-0645">Protease</keyword>
<sequence length="251" mass="26502">MDTEPPPESPERFVRTAILFEGGLGLIAVIVGWLVGYPPWAPISPEGPAPLAALPAIGWGLAATLPMLAGLVLIDYLPWEPLRHLRQTVEASVLPHFRRLGLAGMLLISLAAGIGEELLFRGVLQAALTAHTDIWWRQAVSLLLASLAFGACHWMTNAYAVIATLIGAYLGWLWLATGNLLAPIACHAAYDFIAMLYLVRGGGQEYSAGQPSTESGAASQSNSDAAKNSADFNDGDKSAGSDDASPSADKK</sequence>
<feature type="domain" description="CAAX prenyl protease 2/Lysostaphin resistance protein A-like" evidence="3">
    <location>
        <begin position="102"/>
        <end position="193"/>
    </location>
</feature>
<evidence type="ECO:0000256" key="2">
    <source>
        <dbReference type="SAM" id="Phobius"/>
    </source>
</evidence>
<feature type="compositionally biased region" description="Polar residues" evidence="1">
    <location>
        <begin position="207"/>
        <end position="226"/>
    </location>
</feature>
<proteinExistence type="predicted"/>
<feature type="transmembrane region" description="Helical" evidence="2">
    <location>
        <begin position="97"/>
        <end position="114"/>
    </location>
</feature>
<dbReference type="Pfam" id="PF02517">
    <property type="entry name" value="Rce1-like"/>
    <property type="match status" value="1"/>
</dbReference>
<feature type="transmembrane region" description="Helical" evidence="2">
    <location>
        <begin position="12"/>
        <end position="36"/>
    </location>
</feature>
<feature type="transmembrane region" description="Helical" evidence="2">
    <location>
        <begin position="56"/>
        <end position="77"/>
    </location>
</feature>
<keyword evidence="4" id="KW-0378">Hydrolase</keyword>
<dbReference type="PANTHER" id="PTHR43592">
    <property type="entry name" value="CAAX AMINO TERMINAL PROTEASE"/>
    <property type="match status" value="1"/>
</dbReference>
<feature type="region of interest" description="Disordered" evidence="1">
    <location>
        <begin position="206"/>
        <end position="251"/>
    </location>
</feature>
<organism evidence="4 5">
    <name type="scientific">Lignipirellula cremea</name>
    <dbReference type="NCBI Taxonomy" id="2528010"/>
    <lineage>
        <taxon>Bacteria</taxon>
        <taxon>Pseudomonadati</taxon>
        <taxon>Planctomycetota</taxon>
        <taxon>Planctomycetia</taxon>
        <taxon>Pirellulales</taxon>
        <taxon>Pirellulaceae</taxon>
        <taxon>Lignipirellula</taxon>
    </lineage>
</organism>
<dbReference type="RefSeq" id="WP_145053906.1">
    <property type="nucleotide sequence ID" value="NZ_CP036433.1"/>
</dbReference>